<organism evidence="3 4">
    <name type="scientific">Chitinophaga flava</name>
    <dbReference type="NCBI Taxonomy" id="2259036"/>
    <lineage>
        <taxon>Bacteria</taxon>
        <taxon>Pseudomonadati</taxon>
        <taxon>Bacteroidota</taxon>
        <taxon>Chitinophagia</taxon>
        <taxon>Chitinophagales</taxon>
        <taxon>Chitinophagaceae</taxon>
        <taxon>Chitinophaga</taxon>
    </lineage>
</organism>
<evidence type="ECO:0000313" key="4">
    <source>
        <dbReference type="Proteomes" id="UP000253410"/>
    </source>
</evidence>
<sequence length="289" mass="32458">MKSLLSLLCCTIILLSAKGQSYPDIVTYHTTQTATYGTKIKTNLGFVNGNHMPTIIIEGYNFGTGETIGLVINFYIYGDVFMRYNVASFGSFTPPMYLANEGGKIVIFMDSREYYQRFAVRAFAKGQADYTANYQGWTVADEAISPTATQKTRLTYQNKFPGQIVLPGNSLWSETNVGIGTTNPGSAKLAVEGLLSARKIKVTSLNPWPDYVFENDYPLMSLEATEDYIRTHKHLPQMPTAGEVAANGLDLGEMNRRLLEKMEEMTLHMIEMKKKINELEEKLRQKQQP</sequence>
<dbReference type="Proteomes" id="UP000253410">
    <property type="component" value="Unassembled WGS sequence"/>
</dbReference>
<feature type="chain" id="PRO_5016693741" evidence="2">
    <location>
        <begin position="22"/>
        <end position="289"/>
    </location>
</feature>
<accession>A0A365Y586</accession>
<evidence type="ECO:0000313" key="3">
    <source>
        <dbReference type="EMBL" id="RBL93670.1"/>
    </source>
</evidence>
<evidence type="ECO:0000256" key="2">
    <source>
        <dbReference type="SAM" id="SignalP"/>
    </source>
</evidence>
<keyword evidence="2" id="KW-0732">Signal</keyword>
<dbReference type="AlphaFoldDB" id="A0A365Y586"/>
<gene>
    <name evidence="3" type="ORF">DF182_14300</name>
</gene>
<proteinExistence type="predicted"/>
<evidence type="ECO:0000256" key="1">
    <source>
        <dbReference type="SAM" id="Coils"/>
    </source>
</evidence>
<feature type="signal peptide" evidence="2">
    <location>
        <begin position="1"/>
        <end position="21"/>
    </location>
</feature>
<feature type="coiled-coil region" evidence="1">
    <location>
        <begin position="255"/>
        <end position="289"/>
    </location>
</feature>
<dbReference type="EMBL" id="QFFJ01000001">
    <property type="protein sequence ID" value="RBL93670.1"/>
    <property type="molecule type" value="Genomic_DNA"/>
</dbReference>
<protein>
    <submittedName>
        <fullName evidence="3">Uncharacterized protein</fullName>
    </submittedName>
</protein>
<keyword evidence="1" id="KW-0175">Coiled coil</keyword>
<keyword evidence="4" id="KW-1185">Reference proteome</keyword>
<comment type="caution">
    <text evidence="3">The sequence shown here is derived from an EMBL/GenBank/DDBJ whole genome shotgun (WGS) entry which is preliminary data.</text>
</comment>
<dbReference type="OrthoDB" id="9808753at2"/>
<reference evidence="3 4" key="1">
    <citation type="submission" date="2018-05" db="EMBL/GenBank/DDBJ databases">
        <title>Chitinophaga sp. K3CV102501T nov., isolated from isolated from a monsoon evergreen broad-leaved forest soil.</title>
        <authorList>
            <person name="Lv Y."/>
        </authorList>
    </citation>
    <scope>NUCLEOTIDE SEQUENCE [LARGE SCALE GENOMIC DNA]</scope>
    <source>
        <strain evidence="3 4">GDMCC 1.1325</strain>
    </source>
</reference>
<dbReference type="RefSeq" id="WP_113616263.1">
    <property type="nucleotide sequence ID" value="NZ_QFFJ01000001.1"/>
</dbReference>
<name>A0A365Y586_9BACT</name>